<organism evidence="2 3">
    <name type="scientific">Desulfurispirillum indicum (strain ATCC BAA-1389 / DSM 22839 / S5)</name>
    <dbReference type="NCBI Taxonomy" id="653733"/>
    <lineage>
        <taxon>Bacteria</taxon>
        <taxon>Pseudomonadati</taxon>
        <taxon>Chrysiogenota</taxon>
        <taxon>Chrysiogenia</taxon>
        <taxon>Chrysiogenales</taxon>
        <taxon>Chrysiogenaceae</taxon>
        <taxon>Desulfurispirillum</taxon>
    </lineage>
</organism>
<dbReference type="AlphaFoldDB" id="E6W051"/>
<evidence type="ECO:0000313" key="2">
    <source>
        <dbReference type="EMBL" id="ADU65177.1"/>
    </source>
</evidence>
<feature type="region of interest" description="Disordered" evidence="1">
    <location>
        <begin position="196"/>
        <end position="218"/>
    </location>
</feature>
<dbReference type="EMBL" id="CP002432">
    <property type="protein sequence ID" value="ADU65177.1"/>
    <property type="molecule type" value="Genomic_DNA"/>
</dbReference>
<accession>E6W051</accession>
<evidence type="ECO:0000256" key="1">
    <source>
        <dbReference type="SAM" id="MobiDB-lite"/>
    </source>
</evidence>
<protein>
    <submittedName>
        <fullName evidence="2">Uncharacterized protein</fullName>
    </submittedName>
</protein>
<dbReference type="RefSeq" id="WP_013505066.1">
    <property type="nucleotide sequence ID" value="NC_014836.1"/>
</dbReference>
<name>E6W051_DESIS</name>
<sequence length="218" mass="23348">MKPHTLLTLLGLGTAVLFLPGCYIYSYYPETDTYVTTVETKKFVNRNYSRERHMEANNSDCYACHNSRRVMTPYHQGAPGGIQPQPMHGSTGLPAGHPPLGQQQAMQQPMQQWGGTPQAIPGMPGFYSGATIPPHVVPMTPMGPAYGAVPPMVGSPQVQVSPQPEQLQQPSAVMAPAVNGNGVQPGNNELSMYQPANGNGQPAQNGNAETPVILGPYR</sequence>
<gene>
    <name evidence="2" type="ordered locus">Selin_0424</name>
</gene>
<proteinExistence type="predicted"/>
<dbReference type="InParanoid" id="E6W051"/>
<evidence type="ECO:0000313" key="3">
    <source>
        <dbReference type="Proteomes" id="UP000002572"/>
    </source>
</evidence>
<dbReference type="KEGG" id="din:Selin_0424"/>
<dbReference type="STRING" id="653733.Selin_0424"/>
<keyword evidence="3" id="KW-1185">Reference proteome</keyword>
<dbReference type="HOGENOM" id="CLU_1265245_0_0_0"/>
<reference evidence="2 3" key="1">
    <citation type="submission" date="2010-12" db="EMBL/GenBank/DDBJ databases">
        <title>Complete sequence of Desulfurispirillum indicum S5.</title>
        <authorList>
            <consortium name="US DOE Joint Genome Institute"/>
            <person name="Lucas S."/>
            <person name="Copeland A."/>
            <person name="Lapidus A."/>
            <person name="Cheng J.-F."/>
            <person name="Goodwin L."/>
            <person name="Pitluck S."/>
            <person name="Chertkov O."/>
            <person name="Held B."/>
            <person name="Detter J.C."/>
            <person name="Han C."/>
            <person name="Tapia R."/>
            <person name="Land M."/>
            <person name="Hauser L."/>
            <person name="Kyrpides N."/>
            <person name="Ivanova N."/>
            <person name="Mikhailova N."/>
            <person name="Haggblom M."/>
            <person name="Rauschenbach I."/>
            <person name="Bini E."/>
            <person name="Woyke T."/>
        </authorList>
    </citation>
    <scope>NUCLEOTIDE SEQUENCE [LARGE SCALE GENOMIC DNA]</scope>
    <source>
        <strain evidence="3">ATCC BAA-1389 / DSM 22839 / S5</strain>
    </source>
</reference>
<dbReference type="OrthoDB" id="9944041at2"/>
<dbReference type="SUPFAM" id="SSF48695">
    <property type="entry name" value="Multiheme cytochromes"/>
    <property type="match status" value="1"/>
</dbReference>
<dbReference type="Proteomes" id="UP000002572">
    <property type="component" value="Chromosome"/>
</dbReference>
<feature type="compositionally biased region" description="Low complexity" evidence="1">
    <location>
        <begin position="196"/>
        <end position="208"/>
    </location>
</feature>
<dbReference type="InterPro" id="IPR036280">
    <property type="entry name" value="Multihaem_cyt_sf"/>
</dbReference>